<dbReference type="STRING" id="993692.IV57_GL001957"/>
<dbReference type="InterPro" id="IPR025668">
    <property type="entry name" value="Tnp_DDE_dom"/>
</dbReference>
<dbReference type="PANTHER" id="PTHR33408">
    <property type="entry name" value="TRANSPOSASE"/>
    <property type="match status" value="1"/>
</dbReference>
<evidence type="ECO:0000313" key="3">
    <source>
        <dbReference type="Proteomes" id="UP000051006"/>
    </source>
</evidence>
<reference evidence="2 3" key="1">
    <citation type="journal article" date="2015" name="Genome Announc.">
        <title>Expanding the biotechnology potential of lactobacilli through comparative genomics of 213 strains and associated genera.</title>
        <authorList>
            <person name="Sun Z."/>
            <person name="Harris H.M."/>
            <person name="McCann A."/>
            <person name="Guo C."/>
            <person name="Argimon S."/>
            <person name="Zhang W."/>
            <person name="Yang X."/>
            <person name="Jeffery I.B."/>
            <person name="Cooney J.C."/>
            <person name="Kagawa T.F."/>
            <person name="Liu W."/>
            <person name="Song Y."/>
            <person name="Salvetti E."/>
            <person name="Wrobel A."/>
            <person name="Rasinkangas P."/>
            <person name="Parkhill J."/>
            <person name="Rea M.C."/>
            <person name="O'Sullivan O."/>
            <person name="Ritari J."/>
            <person name="Douillard F.P."/>
            <person name="Paul Ross R."/>
            <person name="Yang R."/>
            <person name="Briner A.E."/>
            <person name="Felis G.E."/>
            <person name="de Vos W.M."/>
            <person name="Barrangou R."/>
            <person name="Klaenhammer T.R."/>
            <person name="Caufield P.W."/>
            <person name="Cui Y."/>
            <person name="Zhang H."/>
            <person name="O'Toole P.W."/>
        </authorList>
    </citation>
    <scope>NUCLEOTIDE SEQUENCE [LARGE SCALE GENOMIC DNA]</scope>
    <source>
        <strain evidence="2 3">DSM 24716</strain>
    </source>
</reference>
<keyword evidence="3" id="KW-1185">Reference proteome</keyword>
<dbReference type="OrthoDB" id="2236403at2"/>
<dbReference type="PANTHER" id="PTHR33408:SF2">
    <property type="entry name" value="TRANSPOSASE DDE DOMAIN-CONTAINING PROTEIN"/>
    <property type="match status" value="1"/>
</dbReference>
<comment type="caution">
    <text evidence="2">The sequence shown here is derived from an EMBL/GenBank/DDBJ whole genome shotgun (WGS) entry which is preliminary data.</text>
</comment>
<accession>A0A0R2L7K2</accession>
<dbReference type="Proteomes" id="UP000051006">
    <property type="component" value="Unassembled WGS sequence"/>
</dbReference>
<organism evidence="2 3">
    <name type="scientific">Companilactobacillus kimchiensis</name>
    <dbReference type="NCBI Taxonomy" id="993692"/>
    <lineage>
        <taxon>Bacteria</taxon>
        <taxon>Bacillati</taxon>
        <taxon>Bacillota</taxon>
        <taxon>Bacilli</taxon>
        <taxon>Lactobacillales</taxon>
        <taxon>Lactobacillaceae</taxon>
        <taxon>Companilactobacillus</taxon>
    </lineage>
</organism>
<sequence>MLIILCMYEKELTRSYHKDKRKVANWNYNELIDVFTDLDGIEFHFLRYSVRHDKYGYERKFKVYRAVEYFDDPTRQKLATTKMGNQRQISINANWEYFKNKAKESLSSEIGQSVYAQRKTNIEPIFANLKAHLLFNRVSVRGIENVKSEIGLALMANNLAKLARLFDVSNQSQRNEMINSKFVGIIISFLFRIGGYVPNSFFVSVYER</sequence>
<protein>
    <recommendedName>
        <fullName evidence="1">Transposase DDE domain-containing protein</fullName>
    </recommendedName>
</protein>
<proteinExistence type="predicted"/>
<name>A0A0R2L7K2_9LACO</name>
<dbReference type="Pfam" id="PF13751">
    <property type="entry name" value="DDE_Tnp_1_6"/>
    <property type="match status" value="1"/>
</dbReference>
<evidence type="ECO:0000259" key="1">
    <source>
        <dbReference type="Pfam" id="PF13751"/>
    </source>
</evidence>
<feature type="domain" description="Transposase DDE" evidence="1">
    <location>
        <begin position="53"/>
        <end position="163"/>
    </location>
</feature>
<dbReference type="PATRIC" id="fig|993692.3.peg.1990"/>
<dbReference type="AlphaFoldDB" id="A0A0R2L7K2"/>
<gene>
    <name evidence="2" type="ORF">IV57_GL001957</name>
</gene>
<evidence type="ECO:0000313" key="2">
    <source>
        <dbReference type="EMBL" id="KRN95782.1"/>
    </source>
</evidence>
<dbReference type="EMBL" id="JQCF01000043">
    <property type="protein sequence ID" value="KRN95782.1"/>
    <property type="molecule type" value="Genomic_DNA"/>
</dbReference>